<protein>
    <submittedName>
        <fullName evidence="2">LicD family protein</fullName>
    </submittedName>
</protein>
<comment type="caution">
    <text evidence="2">The sequence shown here is derived from an EMBL/GenBank/DDBJ whole genome shotgun (WGS) entry which is preliminary data.</text>
</comment>
<keyword evidence="3" id="KW-1185">Reference proteome</keyword>
<accession>A0A3N0AH79</accession>
<sequence>MNDAEALKKLQETELDILLAIDAFCKERGIEWFMDSGTALGAMRHGGFIPWDDDIDIGMMRADYDRFIEEAQDGLPSGYSLQTFENNETFAGLFAKVYKEGTAFHTKETIEAGCDQGIFVDIFPYDVLAADEGQRARQLKTARTWQSVSYLYHAKTITVPHKGFMGSVERFGCRIAHYLVCAFTNRAEIERRFDASQSFEGAASDEVMLLSWPSMKPCRVQDMVPPARVSFCGHDLPIAAKPELYLENMYGDWRTIPAPEDRRTHLPEFIDFGDGTVWRAGGAA</sequence>
<organism evidence="2 3">
    <name type="scientific">Slackia faecicanis</name>
    <dbReference type="NCBI Taxonomy" id="255723"/>
    <lineage>
        <taxon>Bacteria</taxon>
        <taxon>Bacillati</taxon>
        <taxon>Actinomycetota</taxon>
        <taxon>Coriobacteriia</taxon>
        <taxon>Eggerthellales</taxon>
        <taxon>Eggerthellaceae</taxon>
        <taxon>Slackia</taxon>
    </lineage>
</organism>
<reference evidence="3" key="1">
    <citation type="submission" date="2018-05" db="EMBL/GenBank/DDBJ databases">
        <title>Genome Sequencing of selected type strains of the family Eggerthellaceae.</title>
        <authorList>
            <person name="Danylec N."/>
            <person name="Stoll D.A."/>
            <person name="Doetsch A."/>
            <person name="Huch M."/>
        </authorList>
    </citation>
    <scope>NUCLEOTIDE SEQUENCE [LARGE SCALE GENOMIC DNA]</scope>
    <source>
        <strain evidence="3">DSM 17537</strain>
    </source>
</reference>
<dbReference type="GO" id="GO:0009100">
    <property type="term" value="P:glycoprotein metabolic process"/>
    <property type="evidence" value="ECO:0007669"/>
    <property type="project" value="UniProtKB-ARBA"/>
</dbReference>
<dbReference type="InterPro" id="IPR052942">
    <property type="entry name" value="LPS_cholinephosphotransferase"/>
</dbReference>
<dbReference type="PANTHER" id="PTHR43404">
    <property type="entry name" value="LIPOPOLYSACCHARIDE CHOLINEPHOSPHOTRANSFERASE LICD"/>
    <property type="match status" value="1"/>
</dbReference>
<evidence type="ECO:0000259" key="1">
    <source>
        <dbReference type="Pfam" id="PF04991"/>
    </source>
</evidence>
<proteinExistence type="predicted"/>
<feature type="domain" description="LicD/FKTN/FKRP nucleotidyltransferase" evidence="1">
    <location>
        <begin position="25"/>
        <end position="251"/>
    </location>
</feature>
<dbReference type="InterPro" id="IPR007074">
    <property type="entry name" value="LicD/FKTN/FKRP_NTP_transf"/>
</dbReference>
<gene>
    <name evidence="2" type="ORF">DMP07_00775</name>
</gene>
<dbReference type="RefSeq" id="WP_123197257.1">
    <property type="nucleotide sequence ID" value="NZ_QICB01000001.1"/>
</dbReference>
<name>A0A3N0AH79_9ACTN</name>
<dbReference type="EMBL" id="QICB01000001">
    <property type="protein sequence ID" value="RNL21415.1"/>
    <property type="molecule type" value="Genomic_DNA"/>
</dbReference>
<evidence type="ECO:0000313" key="3">
    <source>
        <dbReference type="Proteomes" id="UP000267368"/>
    </source>
</evidence>
<dbReference type="Proteomes" id="UP000267368">
    <property type="component" value="Unassembled WGS sequence"/>
</dbReference>
<dbReference type="Pfam" id="PF04991">
    <property type="entry name" value="LicD"/>
    <property type="match status" value="1"/>
</dbReference>
<evidence type="ECO:0000313" key="2">
    <source>
        <dbReference type="EMBL" id="RNL21415.1"/>
    </source>
</evidence>
<dbReference type="PANTHER" id="PTHR43404:SF2">
    <property type="entry name" value="LIPOPOLYSACCHARIDE CHOLINEPHOSPHOTRANSFERASE LICD"/>
    <property type="match status" value="1"/>
</dbReference>
<dbReference type="AlphaFoldDB" id="A0A3N0AH79"/>